<dbReference type="GO" id="GO:0003700">
    <property type="term" value="F:DNA-binding transcription factor activity"/>
    <property type="evidence" value="ECO:0007669"/>
    <property type="project" value="InterPro"/>
</dbReference>
<dbReference type="Gene3D" id="1.10.10.10">
    <property type="entry name" value="Winged helix-like DNA-binding domain superfamily/Winged helix DNA-binding domain"/>
    <property type="match status" value="1"/>
</dbReference>
<dbReference type="eggNOG" id="COG0583">
    <property type="taxonomic scope" value="Bacteria"/>
</dbReference>
<dbReference type="InterPro" id="IPR036390">
    <property type="entry name" value="WH_DNA-bd_sf"/>
</dbReference>
<comment type="similarity">
    <text evidence="1">Belongs to the LysR transcriptional regulatory family.</text>
</comment>
<dbReference type="PANTHER" id="PTHR30537">
    <property type="entry name" value="HTH-TYPE TRANSCRIPTIONAL REGULATOR"/>
    <property type="match status" value="1"/>
</dbReference>
<evidence type="ECO:0000256" key="3">
    <source>
        <dbReference type="ARBA" id="ARBA00023125"/>
    </source>
</evidence>
<keyword evidence="7" id="KW-1185">Reference proteome</keyword>
<dbReference type="Gene3D" id="3.40.190.290">
    <property type="match status" value="1"/>
</dbReference>
<keyword evidence="4" id="KW-0804">Transcription</keyword>
<sequence>MNFDWNDIPILLALARHGSLSAAGRSLGVDPSTMSRRLVAAETALQTRLFIRDNNGYQATDAGLAFIEYGERILGDVQSMLLEARSEASAISGSVSITSIDFLFSHWLVQHMPQLSRTYPNLQLQLIPANRSLSFTRREADFALRLARPQDDAALVMRKVADIGFAVYAATAFSQLPPCDWPQQPWLAYGEELDETPEMQWLRNFAPNASYALRASSVTTLTHACETGLGMALLPCILGERNGLVRLSGPVVAREIWLLSHRDAGRIGRFQAVANWLRDIFDQDAAQFSGANLACRDLQLSASVQG</sequence>
<reference evidence="6 7" key="1">
    <citation type="submission" date="2013-03" db="EMBL/GenBank/DDBJ databases">
        <authorList>
            <person name="Linke B."/>
        </authorList>
    </citation>
    <scope>NUCLEOTIDE SEQUENCE [LARGE SCALE GENOMIC DNA]</scope>
    <source>
        <strain evidence="6 7">B13</strain>
    </source>
</reference>
<evidence type="ECO:0000256" key="4">
    <source>
        <dbReference type="ARBA" id="ARBA00023163"/>
    </source>
</evidence>
<dbReference type="OrthoDB" id="570111at2"/>
<dbReference type="KEGG" id="pkc:PKB_2197"/>
<dbReference type="PANTHER" id="PTHR30537:SF3">
    <property type="entry name" value="TRANSCRIPTIONAL REGULATORY PROTEIN"/>
    <property type="match status" value="1"/>
</dbReference>
<evidence type="ECO:0000313" key="6">
    <source>
        <dbReference type="EMBL" id="CDF83544.1"/>
    </source>
</evidence>
<gene>
    <name evidence="6" type="ORF">PKB_2197</name>
</gene>
<evidence type="ECO:0000256" key="2">
    <source>
        <dbReference type="ARBA" id="ARBA00023015"/>
    </source>
</evidence>
<dbReference type="InterPro" id="IPR058163">
    <property type="entry name" value="LysR-type_TF_proteobact-type"/>
</dbReference>
<protein>
    <recommendedName>
        <fullName evidence="5">HTH lysR-type domain-containing protein</fullName>
    </recommendedName>
</protein>
<dbReference type="InterPro" id="IPR000847">
    <property type="entry name" value="LysR_HTH_N"/>
</dbReference>
<dbReference type="Proteomes" id="UP000025241">
    <property type="component" value="Chromosome I"/>
</dbReference>
<dbReference type="CDD" id="cd05466">
    <property type="entry name" value="PBP2_LTTR_substrate"/>
    <property type="match status" value="1"/>
</dbReference>
<feature type="domain" description="HTH lysR-type" evidence="5">
    <location>
        <begin position="3"/>
        <end position="60"/>
    </location>
</feature>
<dbReference type="Pfam" id="PF03466">
    <property type="entry name" value="LysR_substrate"/>
    <property type="match status" value="1"/>
</dbReference>
<reference evidence="6 7" key="2">
    <citation type="submission" date="2014-05" db="EMBL/GenBank/DDBJ databases">
        <title>Genome sequence of the 3-chlorobenzoate degrading bacterium Pseudomonas knackmussii B13 shows multiple evidence for horizontal gene transfer.</title>
        <authorList>
            <person name="Miyazaki R."/>
            <person name="Bertelli C."/>
            <person name="Falquet L."/>
            <person name="Robinson-Rechavi M."/>
            <person name="Gharib W."/>
            <person name="Roy S."/>
            <person name="Van der Meer J.R."/>
        </authorList>
    </citation>
    <scope>NUCLEOTIDE SEQUENCE [LARGE SCALE GENOMIC DNA]</scope>
    <source>
        <strain evidence="6 7">B13</strain>
    </source>
</reference>
<evidence type="ECO:0000313" key="7">
    <source>
        <dbReference type="Proteomes" id="UP000025241"/>
    </source>
</evidence>
<evidence type="ECO:0000256" key="1">
    <source>
        <dbReference type="ARBA" id="ARBA00009437"/>
    </source>
</evidence>
<name>A0A024HG09_PSEKB</name>
<keyword evidence="3" id="KW-0238">DNA-binding</keyword>
<dbReference type="PROSITE" id="PS50931">
    <property type="entry name" value="HTH_LYSR"/>
    <property type="match status" value="1"/>
</dbReference>
<dbReference type="RefSeq" id="WP_043251619.1">
    <property type="nucleotide sequence ID" value="NZ_HG322950.1"/>
</dbReference>
<accession>A0A024HG09</accession>
<dbReference type="PATRIC" id="fig|1301098.3.peg.2192"/>
<dbReference type="InterPro" id="IPR005119">
    <property type="entry name" value="LysR_subst-bd"/>
</dbReference>
<dbReference type="EMBL" id="HG322950">
    <property type="protein sequence ID" value="CDF83544.1"/>
    <property type="molecule type" value="Genomic_DNA"/>
</dbReference>
<dbReference type="AlphaFoldDB" id="A0A024HG09"/>
<evidence type="ECO:0000259" key="5">
    <source>
        <dbReference type="PROSITE" id="PS50931"/>
    </source>
</evidence>
<dbReference type="Pfam" id="PF00126">
    <property type="entry name" value="HTH_1"/>
    <property type="match status" value="1"/>
</dbReference>
<dbReference type="GO" id="GO:0006351">
    <property type="term" value="P:DNA-templated transcription"/>
    <property type="evidence" value="ECO:0007669"/>
    <property type="project" value="TreeGrafter"/>
</dbReference>
<dbReference type="HOGENOM" id="CLU_039613_2_2_6"/>
<dbReference type="InterPro" id="IPR036388">
    <property type="entry name" value="WH-like_DNA-bd_sf"/>
</dbReference>
<dbReference type="SUPFAM" id="SSF46785">
    <property type="entry name" value="Winged helix' DNA-binding domain"/>
    <property type="match status" value="1"/>
</dbReference>
<organism evidence="6 7">
    <name type="scientific">Pseudomonas knackmussii (strain DSM 6978 / CCUG 54928 / LMG 23759 / B13)</name>
    <dbReference type="NCBI Taxonomy" id="1301098"/>
    <lineage>
        <taxon>Bacteria</taxon>
        <taxon>Pseudomonadati</taxon>
        <taxon>Pseudomonadota</taxon>
        <taxon>Gammaproteobacteria</taxon>
        <taxon>Pseudomonadales</taxon>
        <taxon>Pseudomonadaceae</taxon>
        <taxon>Pseudomonas</taxon>
    </lineage>
</organism>
<dbReference type="GO" id="GO:0043565">
    <property type="term" value="F:sequence-specific DNA binding"/>
    <property type="evidence" value="ECO:0007669"/>
    <property type="project" value="TreeGrafter"/>
</dbReference>
<proteinExistence type="inferred from homology"/>
<keyword evidence="2" id="KW-0805">Transcription regulation</keyword>
<dbReference type="SUPFAM" id="SSF53850">
    <property type="entry name" value="Periplasmic binding protein-like II"/>
    <property type="match status" value="1"/>
</dbReference>
<dbReference type="STRING" id="1301098.PKB_2197"/>